<evidence type="ECO:0008006" key="4">
    <source>
        <dbReference type="Google" id="ProtNLM"/>
    </source>
</evidence>
<organism evidence="2 3">
    <name type="scientific">Eubacterium maltosivorans</name>
    <dbReference type="NCBI Taxonomy" id="2041044"/>
    <lineage>
        <taxon>Bacteria</taxon>
        <taxon>Bacillati</taxon>
        <taxon>Bacillota</taxon>
        <taxon>Clostridia</taxon>
        <taxon>Eubacteriales</taxon>
        <taxon>Eubacteriaceae</taxon>
        <taxon>Eubacterium</taxon>
    </lineage>
</organism>
<dbReference type="EMBL" id="CP029487">
    <property type="protein sequence ID" value="QCT72938.1"/>
    <property type="molecule type" value="Genomic_DNA"/>
</dbReference>
<dbReference type="Proteomes" id="UP000218387">
    <property type="component" value="Chromosome"/>
</dbReference>
<name>A0A4P9CBC5_EUBML</name>
<reference evidence="2 3" key="1">
    <citation type="submission" date="2018-05" db="EMBL/GenBank/DDBJ databases">
        <title>Genome comparison of Eubacterium sp.</title>
        <authorList>
            <person name="Feng Y."/>
            <person name="Sanchez-Andrea I."/>
            <person name="Stams A.J.M."/>
            <person name="De Vos W.M."/>
        </authorList>
    </citation>
    <scope>NUCLEOTIDE SEQUENCE [LARGE SCALE GENOMIC DNA]</scope>
    <source>
        <strain evidence="2 3">YI</strain>
    </source>
</reference>
<dbReference type="GO" id="GO:0003677">
    <property type="term" value="F:DNA binding"/>
    <property type="evidence" value="ECO:0007669"/>
    <property type="project" value="UniProtKB-KW"/>
</dbReference>
<dbReference type="InterPro" id="IPR010998">
    <property type="entry name" value="Integrase_recombinase_N"/>
</dbReference>
<gene>
    <name evidence="2" type="ORF">CPZ25_016935</name>
</gene>
<evidence type="ECO:0000256" key="1">
    <source>
        <dbReference type="ARBA" id="ARBA00023125"/>
    </source>
</evidence>
<proteinExistence type="predicted"/>
<evidence type="ECO:0000313" key="3">
    <source>
        <dbReference type="Proteomes" id="UP000218387"/>
    </source>
</evidence>
<dbReference type="AlphaFoldDB" id="A0A4P9CBC5"/>
<dbReference type="RefSeq" id="WP_096920122.1">
    <property type="nucleotide sequence ID" value="NZ_CP029487.1"/>
</dbReference>
<keyword evidence="3" id="KW-1185">Reference proteome</keyword>
<evidence type="ECO:0000313" key="2">
    <source>
        <dbReference type="EMBL" id="QCT72938.1"/>
    </source>
</evidence>
<dbReference type="Gene3D" id="1.10.150.130">
    <property type="match status" value="1"/>
</dbReference>
<dbReference type="KEGG" id="emt:CPZ25_016935"/>
<sequence>MNQSENFEALISETEHVLKKRLAPQGTSNTYRTYRLHCVSFIRWVAENYGCDTLTAARSHVAPWLQSRTKLSKNTRMVDASALAKLYDEDRRCFLLDSPYIQSPSPSMLRIFCMSTGLVGHELPHLKKNCLVRFNHQYFIRLEMPGELRMVPVIDNREAVTRIIAGCSSEPLWTVLPDCFDYEAPRDHYIMRLYQKLARPVHSLAESERYRLHSAERVLDKRALFKVAQSTGIYDYQALAQKIDRLTDSNKTKS</sequence>
<accession>A0A4P9CBC5</accession>
<keyword evidence="1" id="KW-0238">DNA-binding</keyword>
<protein>
    <recommendedName>
        <fullName evidence="4">Core-binding (CB) domain-containing protein</fullName>
    </recommendedName>
</protein>